<dbReference type="InterPro" id="IPR003439">
    <property type="entry name" value="ABC_transporter-like_ATP-bd"/>
</dbReference>
<keyword evidence="5 7" id="KW-1133">Transmembrane helix</keyword>
<dbReference type="InterPro" id="IPR036640">
    <property type="entry name" value="ABC1_TM_sf"/>
</dbReference>
<dbReference type="InterPro" id="IPR011527">
    <property type="entry name" value="ABC1_TM_dom"/>
</dbReference>
<dbReference type="Gene3D" id="1.20.1560.10">
    <property type="entry name" value="ABC transporter type 1, transmembrane domain"/>
    <property type="match status" value="1"/>
</dbReference>
<dbReference type="RefSeq" id="WP_211976073.1">
    <property type="nucleotide sequence ID" value="NZ_CBFHAM010000025.1"/>
</dbReference>
<dbReference type="Pfam" id="PF00005">
    <property type="entry name" value="ABC_tran"/>
    <property type="match status" value="1"/>
</dbReference>
<dbReference type="InterPro" id="IPR039421">
    <property type="entry name" value="Type_1_exporter"/>
</dbReference>
<feature type="domain" description="ABC transmembrane type-1" evidence="9">
    <location>
        <begin position="26"/>
        <end position="307"/>
    </location>
</feature>
<dbReference type="SMART" id="SM00382">
    <property type="entry name" value="AAA"/>
    <property type="match status" value="1"/>
</dbReference>
<reference evidence="10 11" key="1">
    <citation type="submission" date="2021-04" db="EMBL/GenBank/DDBJ databases">
        <title>Chitinophaga sp. nov., isolated from the rhizosphere soil.</title>
        <authorList>
            <person name="He S."/>
        </authorList>
    </citation>
    <scope>NUCLEOTIDE SEQUENCE [LARGE SCALE GENOMIC DNA]</scope>
    <source>
        <strain evidence="10 11">2R12</strain>
    </source>
</reference>
<feature type="transmembrane region" description="Helical" evidence="7">
    <location>
        <begin position="280"/>
        <end position="298"/>
    </location>
</feature>
<evidence type="ECO:0000256" key="2">
    <source>
        <dbReference type="ARBA" id="ARBA00022692"/>
    </source>
</evidence>
<dbReference type="PROSITE" id="PS50893">
    <property type="entry name" value="ABC_TRANSPORTER_2"/>
    <property type="match status" value="1"/>
</dbReference>
<keyword evidence="11" id="KW-1185">Reference proteome</keyword>
<keyword evidence="3" id="KW-0547">Nucleotide-binding</keyword>
<dbReference type="SUPFAM" id="SSF52540">
    <property type="entry name" value="P-loop containing nucleoside triphosphate hydrolases"/>
    <property type="match status" value="1"/>
</dbReference>
<dbReference type="Proteomes" id="UP000676386">
    <property type="component" value="Unassembled WGS sequence"/>
</dbReference>
<dbReference type="GO" id="GO:0005524">
    <property type="term" value="F:ATP binding"/>
    <property type="evidence" value="ECO:0007669"/>
    <property type="project" value="UniProtKB-KW"/>
</dbReference>
<feature type="transmembrane region" description="Helical" evidence="7">
    <location>
        <begin position="251"/>
        <end position="274"/>
    </location>
</feature>
<dbReference type="Pfam" id="PF00664">
    <property type="entry name" value="ABC_membrane"/>
    <property type="match status" value="1"/>
</dbReference>
<comment type="subcellular location">
    <subcellularLocation>
        <location evidence="1">Cell membrane</location>
        <topology evidence="1">Multi-pass membrane protein</topology>
    </subcellularLocation>
</comment>
<organism evidence="10 11">
    <name type="scientific">Chitinophaga hostae</name>
    <dbReference type="NCBI Taxonomy" id="2831022"/>
    <lineage>
        <taxon>Bacteria</taxon>
        <taxon>Pseudomonadati</taxon>
        <taxon>Bacteroidota</taxon>
        <taxon>Chitinophagia</taxon>
        <taxon>Chitinophagales</taxon>
        <taxon>Chitinophagaceae</taxon>
        <taxon>Chitinophaga</taxon>
    </lineage>
</organism>
<evidence type="ECO:0000313" key="11">
    <source>
        <dbReference type="Proteomes" id="UP000676386"/>
    </source>
</evidence>
<dbReference type="PROSITE" id="PS50929">
    <property type="entry name" value="ABC_TM1F"/>
    <property type="match status" value="1"/>
</dbReference>
<dbReference type="InterPro" id="IPR027417">
    <property type="entry name" value="P-loop_NTPase"/>
</dbReference>
<evidence type="ECO:0000256" key="3">
    <source>
        <dbReference type="ARBA" id="ARBA00022741"/>
    </source>
</evidence>
<dbReference type="PROSITE" id="PS00211">
    <property type="entry name" value="ABC_TRANSPORTER_1"/>
    <property type="match status" value="1"/>
</dbReference>
<dbReference type="EMBL" id="JAGTXB010000018">
    <property type="protein sequence ID" value="MBS0030934.1"/>
    <property type="molecule type" value="Genomic_DNA"/>
</dbReference>
<keyword evidence="6 7" id="KW-0472">Membrane</keyword>
<dbReference type="InterPro" id="IPR003593">
    <property type="entry name" value="AAA+_ATPase"/>
</dbReference>
<feature type="transmembrane region" description="Helical" evidence="7">
    <location>
        <begin position="166"/>
        <end position="185"/>
    </location>
</feature>
<keyword evidence="2 7" id="KW-0812">Transmembrane</keyword>
<dbReference type="PANTHER" id="PTHR24221:SF397">
    <property type="entry name" value="ABC TRANSPORTER, ATP-BINDING TRANSMEMBRANE PROTEIN"/>
    <property type="match status" value="1"/>
</dbReference>
<dbReference type="InterPro" id="IPR017871">
    <property type="entry name" value="ABC_transporter-like_CS"/>
</dbReference>
<dbReference type="Gene3D" id="3.40.50.300">
    <property type="entry name" value="P-loop containing nucleotide triphosphate hydrolases"/>
    <property type="match status" value="1"/>
</dbReference>
<evidence type="ECO:0000313" key="10">
    <source>
        <dbReference type="EMBL" id="MBS0030934.1"/>
    </source>
</evidence>
<dbReference type="PANTHER" id="PTHR24221">
    <property type="entry name" value="ATP-BINDING CASSETTE SUB-FAMILY B"/>
    <property type="match status" value="1"/>
</dbReference>
<feature type="transmembrane region" description="Helical" evidence="7">
    <location>
        <begin position="70"/>
        <end position="97"/>
    </location>
</feature>
<dbReference type="CDD" id="cd07346">
    <property type="entry name" value="ABC_6TM_exporters"/>
    <property type="match status" value="1"/>
</dbReference>
<evidence type="ECO:0000259" key="8">
    <source>
        <dbReference type="PROSITE" id="PS50893"/>
    </source>
</evidence>
<protein>
    <submittedName>
        <fullName evidence="10">ABC transporter ATP-binding protein</fullName>
    </submittedName>
</protein>
<gene>
    <name evidence="10" type="ORF">KE626_26650</name>
</gene>
<feature type="transmembrane region" description="Helical" evidence="7">
    <location>
        <begin position="24"/>
        <end position="50"/>
    </location>
</feature>
<dbReference type="SUPFAM" id="SSF90123">
    <property type="entry name" value="ABC transporter transmembrane region"/>
    <property type="match status" value="1"/>
</dbReference>
<evidence type="ECO:0000256" key="7">
    <source>
        <dbReference type="SAM" id="Phobius"/>
    </source>
</evidence>
<accession>A0ABS5J6T4</accession>
<evidence type="ECO:0000256" key="1">
    <source>
        <dbReference type="ARBA" id="ARBA00004651"/>
    </source>
</evidence>
<evidence type="ECO:0000256" key="4">
    <source>
        <dbReference type="ARBA" id="ARBA00022840"/>
    </source>
</evidence>
<evidence type="ECO:0000259" key="9">
    <source>
        <dbReference type="PROSITE" id="PS50929"/>
    </source>
</evidence>
<feature type="domain" description="ABC transporter" evidence="8">
    <location>
        <begin position="340"/>
        <end position="573"/>
    </location>
</feature>
<evidence type="ECO:0000256" key="5">
    <source>
        <dbReference type="ARBA" id="ARBA00022989"/>
    </source>
</evidence>
<proteinExistence type="predicted"/>
<evidence type="ECO:0000256" key="6">
    <source>
        <dbReference type="ARBA" id="ARBA00023136"/>
    </source>
</evidence>
<comment type="caution">
    <text evidence="10">The sequence shown here is derived from an EMBL/GenBank/DDBJ whole genome shotgun (WGS) entry which is preliminary data.</text>
</comment>
<sequence>MEENKKMKSGVARLLEIAGSRRRLLLLSAILAVLHVILAVVPYILTYAILKALITPPVDVLLIKSYIRDAIYAVIAAYIFLYAAGMASHVAAFNILYELRKKMAEKLGRLPLGFINSHNSGALKKIMADDIERIENFIAHSIPDFVKGMALPLMTLTYLFTVNWRLALASCLPIVILAVLVPLTFRKKKEAVVNYHRSLEDMNAGIVEFVRAMPVIKIFGHTAGSFDKYSGAVYRFQDMVIDWIRSSSPAFGVFISFVSNASLPVLATGFYLYFQQGLSLSVLLLFLVLGVGYIRPLFALSTLGPQISVISHGVKRLDEILFSQEQATAGDERLGTSYSIEFDHVSFSYDGHADALRNVSFTIPQGSITALVGPSGSGKSTAAQLIARFWDTSRGHILIGGQDIRKIKPEELMQHISFVFQDSFMFQQSILENIRMGMDKSMADIEAAAKAAQCHDFITRLPNGYQTLWGREGVHLSGGEQQRIQLARAILKDAPILVLDEATAFSDPENEYLIQQAFNRLIVHKTVIVIAHRLSTITQCNQVVVMNKGAVAGIGRHEALLKNCPLYLHMWEAHTRAKSFALTETPTLNITTE</sequence>
<keyword evidence="4 10" id="KW-0067">ATP-binding</keyword>
<name>A0ABS5J6T4_9BACT</name>